<dbReference type="PANTHER" id="PTHR12526">
    <property type="entry name" value="GLYCOSYLTRANSFERASE"/>
    <property type="match status" value="1"/>
</dbReference>
<protein>
    <recommendedName>
        <fullName evidence="1">Glycosyl transferase family 1 domain-containing protein</fullName>
    </recommendedName>
</protein>
<organism evidence="2 3">
    <name type="scientific">Candidatus Collierbacteria bacterium GW2011_GWB2_44_22</name>
    <dbReference type="NCBI Taxonomy" id="1618387"/>
    <lineage>
        <taxon>Bacteria</taxon>
        <taxon>Candidatus Collieribacteriota</taxon>
    </lineage>
</organism>
<comment type="caution">
    <text evidence="2">The sequence shown here is derived from an EMBL/GenBank/DDBJ whole genome shotgun (WGS) entry which is preliminary data.</text>
</comment>
<dbReference type="Pfam" id="PF00534">
    <property type="entry name" value="Glycos_transf_1"/>
    <property type="match status" value="1"/>
</dbReference>
<evidence type="ECO:0000313" key="2">
    <source>
        <dbReference type="EMBL" id="KKT52482.1"/>
    </source>
</evidence>
<evidence type="ECO:0000259" key="1">
    <source>
        <dbReference type="Pfam" id="PF00534"/>
    </source>
</evidence>
<accession>A0A0G1K874</accession>
<reference evidence="2 3" key="1">
    <citation type="journal article" date="2015" name="Nature">
        <title>rRNA introns, odd ribosomes, and small enigmatic genomes across a large radiation of phyla.</title>
        <authorList>
            <person name="Brown C.T."/>
            <person name="Hug L.A."/>
            <person name="Thomas B.C."/>
            <person name="Sharon I."/>
            <person name="Castelle C.J."/>
            <person name="Singh A."/>
            <person name="Wilkins M.J."/>
            <person name="Williams K.H."/>
            <person name="Banfield J.F."/>
        </authorList>
    </citation>
    <scope>NUCLEOTIDE SEQUENCE [LARGE SCALE GENOMIC DNA]</scope>
</reference>
<dbReference type="PANTHER" id="PTHR12526:SF630">
    <property type="entry name" value="GLYCOSYLTRANSFERASE"/>
    <property type="match status" value="1"/>
</dbReference>
<name>A0A0G1K874_9BACT</name>
<dbReference type="GO" id="GO:0016757">
    <property type="term" value="F:glycosyltransferase activity"/>
    <property type="evidence" value="ECO:0007669"/>
    <property type="project" value="InterPro"/>
</dbReference>
<dbReference type="EMBL" id="LCIH01000001">
    <property type="protein sequence ID" value="KKT52482.1"/>
    <property type="molecule type" value="Genomic_DNA"/>
</dbReference>
<dbReference type="AlphaFoldDB" id="A0A0G1K874"/>
<evidence type="ECO:0000313" key="3">
    <source>
        <dbReference type="Proteomes" id="UP000034006"/>
    </source>
</evidence>
<proteinExistence type="predicted"/>
<feature type="domain" description="Glycosyl transferase family 1" evidence="1">
    <location>
        <begin position="193"/>
        <end position="367"/>
    </location>
</feature>
<dbReference type="Gene3D" id="3.40.50.2000">
    <property type="entry name" value="Glycogen Phosphorylase B"/>
    <property type="match status" value="1"/>
</dbReference>
<dbReference type="STRING" id="1618387.UW44_C0001G0034"/>
<dbReference type="InterPro" id="IPR001296">
    <property type="entry name" value="Glyco_trans_1"/>
</dbReference>
<dbReference type="Proteomes" id="UP000034006">
    <property type="component" value="Unassembled WGS sequence"/>
</dbReference>
<dbReference type="SUPFAM" id="SSF53756">
    <property type="entry name" value="UDP-Glycosyltransferase/glycogen phosphorylase"/>
    <property type="match status" value="1"/>
</dbReference>
<sequence>MNRKLTLDSVVIATHVYTTGPAQDLKDYLNGETIENLLFIGHPLFFDKKLKGSGYEKYRNGNLTEENYAPIKKTPAIFSYFKDIWLTIKWVIQTGRKWDLFVGSDNLNALSGILLKKLGHVKKVIYYVIDYNPYRFENKALNYIYHKIDQFCVRNADETWNLSPRMEWGRRKYFGFTGGNQKVVPVGVWTERINPNVKKIPNSLVFMGHITKKQGIQDVIEVIPKIIKKIPNFKFVVFGGGDYLDTLKELAVDLNISKFIEFKGYIKDHQDIEAQLPQYSLAIAPYEKYDDKGHLSFTYFADPAKLKLYIACGLPVLVSDVPYNSKEIGNNGCGAIIRNDLSKDIVDILIDKTKLKSLSQNTISYAKSLSWKQIFSQAINEKYH</sequence>
<gene>
    <name evidence="2" type="ORF">UW44_C0001G0034</name>
</gene>